<proteinExistence type="predicted"/>
<protein>
    <submittedName>
        <fullName evidence="2">Uncharacterized protein</fullName>
    </submittedName>
</protein>
<name>A0A644Z4J2_9ZZZZ</name>
<gene>
    <name evidence="2" type="ORF">SDC9_82082</name>
</gene>
<reference evidence="2" key="1">
    <citation type="submission" date="2019-08" db="EMBL/GenBank/DDBJ databases">
        <authorList>
            <person name="Kucharzyk K."/>
            <person name="Murdoch R.W."/>
            <person name="Higgins S."/>
            <person name="Loffler F."/>
        </authorList>
    </citation>
    <scope>NUCLEOTIDE SEQUENCE</scope>
</reference>
<comment type="caution">
    <text evidence="2">The sequence shown here is derived from an EMBL/GenBank/DDBJ whole genome shotgun (WGS) entry which is preliminary data.</text>
</comment>
<evidence type="ECO:0000256" key="1">
    <source>
        <dbReference type="SAM" id="MobiDB-lite"/>
    </source>
</evidence>
<evidence type="ECO:0000313" key="2">
    <source>
        <dbReference type="EMBL" id="MPM35489.1"/>
    </source>
</evidence>
<sequence>MPTTRLPPMTKLPKVAITSPALPPLPKISLVEDRFSASRNRVVISSSVGSTESSSALVIISVASRINRDTVIFMISKASSSHVGSGRMMITIIPSTRALTAMSDDFMLCRPSRLLACSFYRRRSECPPQPGKALREFHPPPGRHRRAPLPPACFPQW</sequence>
<dbReference type="AntiFam" id="ANF00104">
    <property type="entry name" value="Shadow ORF (opposite FlhA)"/>
</dbReference>
<accession>A0A644Z4J2</accession>
<dbReference type="AlphaFoldDB" id="A0A644Z4J2"/>
<organism evidence="2">
    <name type="scientific">bioreactor metagenome</name>
    <dbReference type="NCBI Taxonomy" id="1076179"/>
    <lineage>
        <taxon>unclassified sequences</taxon>
        <taxon>metagenomes</taxon>
        <taxon>ecological metagenomes</taxon>
    </lineage>
</organism>
<feature type="region of interest" description="Disordered" evidence="1">
    <location>
        <begin position="130"/>
        <end position="150"/>
    </location>
</feature>
<dbReference type="EMBL" id="VSSQ01007300">
    <property type="protein sequence ID" value="MPM35489.1"/>
    <property type="molecule type" value="Genomic_DNA"/>
</dbReference>